<gene>
    <name evidence="11" type="primary">OST1B</name>
    <name evidence="11" type="ORF">HAX54_035609</name>
</gene>
<proteinExistence type="inferred from homology"/>
<protein>
    <recommendedName>
        <fullName evidence="10">Dolichyl-diphosphooligosaccharide--protein glycosyltransferase subunit 1</fullName>
    </recommendedName>
</protein>
<keyword evidence="7 10" id="KW-0256">Endoplasmic reticulum</keyword>
<dbReference type="PANTHER" id="PTHR21049">
    <property type="entry name" value="RIBOPHORIN I"/>
    <property type="match status" value="1"/>
</dbReference>
<organism evidence="11 12">
    <name type="scientific">Datura stramonium</name>
    <name type="common">Jimsonweed</name>
    <name type="synonym">Common thornapple</name>
    <dbReference type="NCBI Taxonomy" id="4076"/>
    <lineage>
        <taxon>Eukaryota</taxon>
        <taxon>Viridiplantae</taxon>
        <taxon>Streptophyta</taxon>
        <taxon>Embryophyta</taxon>
        <taxon>Tracheophyta</taxon>
        <taxon>Spermatophyta</taxon>
        <taxon>Magnoliopsida</taxon>
        <taxon>eudicotyledons</taxon>
        <taxon>Gunneridae</taxon>
        <taxon>Pentapetalae</taxon>
        <taxon>asterids</taxon>
        <taxon>lamiids</taxon>
        <taxon>Solanales</taxon>
        <taxon>Solanaceae</taxon>
        <taxon>Solanoideae</taxon>
        <taxon>Datureae</taxon>
        <taxon>Datura</taxon>
    </lineage>
</organism>
<evidence type="ECO:0000313" key="11">
    <source>
        <dbReference type="EMBL" id="MCD9646084.1"/>
    </source>
</evidence>
<keyword evidence="8 10" id="KW-1133">Transmembrane helix</keyword>
<comment type="similarity">
    <text evidence="4 10">Belongs to the OST1 family.</text>
</comment>
<keyword evidence="5 10" id="KW-0812">Transmembrane</keyword>
<evidence type="ECO:0000256" key="3">
    <source>
        <dbReference type="ARBA" id="ARBA00004922"/>
    </source>
</evidence>
<evidence type="ECO:0000256" key="8">
    <source>
        <dbReference type="ARBA" id="ARBA00022989"/>
    </source>
</evidence>
<feature type="transmembrane region" description="Helical" evidence="10">
    <location>
        <begin position="443"/>
        <end position="462"/>
    </location>
</feature>
<reference evidence="11 12" key="1">
    <citation type="journal article" date="2021" name="BMC Genomics">
        <title>Datura genome reveals duplications of psychoactive alkaloid biosynthetic genes and high mutation rate following tissue culture.</title>
        <authorList>
            <person name="Rajewski A."/>
            <person name="Carter-House D."/>
            <person name="Stajich J."/>
            <person name="Litt A."/>
        </authorList>
    </citation>
    <scope>NUCLEOTIDE SEQUENCE [LARGE SCALE GENOMIC DNA]</scope>
    <source>
        <strain evidence="11">AR-01</strain>
    </source>
</reference>
<evidence type="ECO:0000256" key="6">
    <source>
        <dbReference type="ARBA" id="ARBA00022729"/>
    </source>
</evidence>
<comment type="pathway">
    <text evidence="3 10">Protein modification; protein glycosylation.</text>
</comment>
<evidence type="ECO:0000256" key="1">
    <source>
        <dbReference type="ARBA" id="ARBA00002791"/>
    </source>
</evidence>
<keyword evidence="6 10" id="KW-0732">Signal</keyword>
<evidence type="ECO:0000256" key="9">
    <source>
        <dbReference type="ARBA" id="ARBA00023136"/>
    </source>
</evidence>
<comment type="function">
    <text evidence="1 10">Subunit of the oligosaccharyl transferase (OST) complex that catalyzes the initial transfer of a defined glycan (Glc(3)Man(9)GlcNAc(2) in eukaryotes) from the lipid carrier dolichol-pyrophosphate to an asparagine residue within an Asn-X-Ser/Thr consensus motif in nascent polypeptide chains, the first step in protein N-glycosylation. N-glycosylation occurs cotranslationally and the complex associates with the Sec61 complex at the channel-forming translocon complex that mediates protein translocation across the endoplasmic reticulum (ER). All subunits are required for a maximal enzyme activity.</text>
</comment>
<evidence type="ECO:0000256" key="7">
    <source>
        <dbReference type="ARBA" id="ARBA00022824"/>
    </source>
</evidence>
<evidence type="ECO:0000256" key="5">
    <source>
        <dbReference type="ARBA" id="ARBA00022692"/>
    </source>
</evidence>
<comment type="subunit">
    <text evidence="10">Component of the oligosaccharyltransferase (OST) complex.</text>
</comment>
<dbReference type="PANTHER" id="PTHR21049:SF2">
    <property type="entry name" value="DOLICHYL-DIPHOSPHOOLIGOSACCHARIDE--PROTEIN GLYCOSYLTRANSFERASE SUBUNIT 1B"/>
    <property type="match status" value="1"/>
</dbReference>
<accession>A0ABS8VH89</accession>
<evidence type="ECO:0000256" key="10">
    <source>
        <dbReference type="RuleBase" id="RU361143"/>
    </source>
</evidence>
<feature type="signal peptide" evidence="10">
    <location>
        <begin position="1"/>
        <end position="25"/>
    </location>
</feature>
<feature type="chain" id="PRO_5044956522" description="Dolichyl-diphosphooligosaccharide--protein glycosyltransferase subunit 1" evidence="10">
    <location>
        <begin position="26"/>
        <end position="472"/>
    </location>
</feature>
<evidence type="ECO:0000313" key="12">
    <source>
        <dbReference type="Proteomes" id="UP000823775"/>
    </source>
</evidence>
<dbReference type="Proteomes" id="UP000823775">
    <property type="component" value="Unassembled WGS sequence"/>
</dbReference>
<comment type="caution">
    <text evidence="11">The sequence shown here is derived from an EMBL/GenBank/DDBJ whole genome shotgun (WGS) entry which is preliminary data.</text>
</comment>
<comment type="subcellular location">
    <subcellularLocation>
        <location evidence="2 10">Endoplasmic reticulum membrane</location>
        <topology evidence="2 10">Single-pass type I membrane protein</topology>
    </subcellularLocation>
</comment>
<keyword evidence="9 10" id="KW-0472">Membrane</keyword>
<dbReference type="InterPro" id="IPR007676">
    <property type="entry name" value="Ribophorin_I"/>
</dbReference>
<dbReference type="EMBL" id="JACEIK010004661">
    <property type="protein sequence ID" value="MCD9646084.1"/>
    <property type="molecule type" value="Genomic_DNA"/>
</dbReference>
<dbReference type="Pfam" id="PF04597">
    <property type="entry name" value="Ribophorin_I"/>
    <property type="match status" value="1"/>
</dbReference>
<evidence type="ECO:0000256" key="4">
    <source>
        <dbReference type="ARBA" id="ARBA00008905"/>
    </source>
</evidence>
<name>A0ABS8VH89_DATST</name>
<keyword evidence="12" id="KW-1185">Reference proteome</keyword>
<sequence length="472" mass="52881">MGAMVILRLALVFSILTSLSLLAGSSPLPSPELQIVTAERRIDLTSHIVKVFLTLKVENIGESPASEVLLAFSPTEADRLALVKAAVAAGKKKKKSYLPLDVKPTDLPDGPNGTKYYLIHLLKPLGKAEAISLEVLYILTHSLEPFPVEISQSESQLVYYRDSAKILSPYPIKQQATFLKTPTSRVESFTRVVPTDRANAELRYGPYEEQPPYAYSPVIVHFENNNAFAVVEELVREIEISHWGSIQVTEHYKLVHAGARHKGAFSRVEYQSRPHSGVSSFKNLLAELPPRVHSVYYRDNIGNISSSRLRTNFKKSELLIEPRYPLFGGWKSTFVIGYGVPLEDFLFEAADGTRYLNYSFGCPLADTVVEKLTVKVVLPEGSKNPSAVVPFTVEQRTERKCSYLDVVGRTVVVLEKANVVPEHNSPFQVYYQFSPIYMLAEPLMLTSVFFLFFMACVTYLHLDLSISKIKQT</sequence>
<evidence type="ECO:0000256" key="2">
    <source>
        <dbReference type="ARBA" id="ARBA00004115"/>
    </source>
</evidence>